<dbReference type="Gene3D" id="3.30.530.20">
    <property type="match status" value="1"/>
</dbReference>
<organism evidence="3 4">
    <name type="scientific">Micromonospora rubida</name>
    <dbReference type="NCBI Taxonomy" id="2697657"/>
    <lineage>
        <taxon>Bacteria</taxon>
        <taxon>Bacillati</taxon>
        <taxon>Actinomycetota</taxon>
        <taxon>Actinomycetes</taxon>
        <taxon>Micromonosporales</taxon>
        <taxon>Micromonosporaceae</taxon>
        <taxon>Micromonospora</taxon>
    </lineage>
</organism>
<feature type="region of interest" description="Disordered" evidence="1">
    <location>
        <begin position="135"/>
        <end position="171"/>
    </location>
</feature>
<name>A0ABW7SMM5_9ACTN</name>
<sequence length="171" mass="17548">MGRGTRRARAVARTAGTMAAGAVAAVTAERALRGPGRANRSRTAGHPDRGDRWQVVTVDRPPERVLPGGRRPEPLRRLGDGVEVALRPAPGGRGTELAARSAGGGPLTGPAAHLAGDDPGLLIRETLRQVKQLAETGELLRPDRSPLDGPAPPTGPGRPPGGPFDGSVGRG</sequence>
<dbReference type="EMBL" id="JBIRPU010000014">
    <property type="protein sequence ID" value="MFI0794939.1"/>
    <property type="molecule type" value="Genomic_DNA"/>
</dbReference>
<evidence type="ECO:0000313" key="4">
    <source>
        <dbReference type="Proteomes" id="UP001611075"/>
    </source>
</evidence>
<proteinExistence type="predicted"/>
<reference evidence="3 4" key="1">
    <citation type="submission" date="2024-10" db="EMBL/GenBank/DDBJ databases">
        <title>The Natural Products Discovery Center: Release of the First 8490 Sequenced Strains for Exploring Actinobacteria Biosynthetic Diversity.</title>
        <authorList>
            <person name="Kalkreuter E."/>
            <person name="Kautsar S.A."/>
            <person name="Yang D."/>
            <person name="Bader C.D."/>
            <person name="Teijaro C.N."/>
            <person name="Fluegel L."/>
            <person name="Davis C.M."/>
            <person name="Simpson J.R."/>
            <person name="Lauterbach L."/>
            <person name="Steele A.D."/>
            <person name="Gui C."/>
            <person name="Meng S."/>
            <person name="Li G."/>
            <person name="Viehrig K."/>
            <person name="Ye F."/>
            <person name="Su P."/>
            <person name="Kiefer A.F."/>
            <person name="Nichols A."/>
            <person name="Cepeda A.J."/>
            <person name="Yan W."/>
            <person name="Fan B."/>
            <person name="Jiang Y."/>
            <person name="Adhikari A."/>
            <person name="Zheng C.-J."/>
            <person name="Schuster L."/>
            <person name="Cowan T.M."/>
            <person name="Smanski M.J."/>
            <person name="Chevrette M.G."/>
            <person name="De Carvalho L.P.S."/>
            <person name="Shen B."/>
        </authorList>
    </citation>
    <scope>NUCLEOTIDE SEQUENCE [LARGE SCALE GENOMIC DNA]</scope>
    <source>
        <strain evidence="3 4">NPDC021253</strain>
    </source>
</reference>
<evidence type="ECO:0000256" key="1">
    <source>
        <dbReference type="SAM" id="MobiDB-lite"/>
    </source>
</evidence>
<feature type="chain" id="PRO_5046088380" evidence="2">
    <location>
        <begin position="25"/>
        <end position="171"/>
    </location>
</feature>
<accession>A0ABW7SMM5</accession>
<protein>
    <submittedName>
        <fullName evidence="3">Uncharacterized protein</fullName>
    </submittedName>
</protein>
<feature type="compositionally biased region" description="Basic and acidic residues" evidence="1">
    <location>
        <begin position="70"/>
        <end position="80"/>
    </location>
</feature>
<gene>
    <name evidence="3" type="ORF">ACH4OY_19960</name>
</gene>
<dbReference type="Proteomes" id="UP001611075">
    <property type="component" value="Unassembled WGS sequence"/>
</dbReference>
<dbReference type="RefSeq" id="WP_396681711.1">
    <property type="nucleotide sequence ID" value="NZ_JBIRPU010000014.1"/>
</dbReference>
<feature type="region of interest" description="Disordered" evidence="1">
    <location>
        <begin position="30"/>
        <end position="112"/>
    </location>
</feature>
<feature type="signal peptide" evidence="2">
    <location>
        <begin position="1"/>
        <end position="24"/>
    </location>
</feature>
<dbReference type="InterPro" id="IPR023393">
    <property type="entry name" value="START-like_dom_sf"/>
</dbReference>
<evidence type="ECO:0000313" key="3">
    <source>
        <dbReference type="EMBL" id="MFI0794939.1"/>
    </source>
</evidence>
<keyword evidence="4" id="KW-1185">Reference proteome</keyword>
<evidence type="ECO:0000256" key="2">
    <source>
        <dbReference type="SAM" id="SignalP"/>
    </source>
</evidence>
<keyword evidence="2" id="KW-0732">Signal</keyword>
<comment type="caution">
    <text evidence="3">The sequence shown here is derived from an EMBL/GenBank/DDBJ whole genome shotgun (WGS) entry which is preliminary data.</text>
</comment>
<feature type="compositionally biased region" description="Pro residues" evidence="1">
    <location>
        <begin position="149"/>
        <end position="162"/>
    </location>
</feature>